<dbReference type="OrthoDB" id="6380108at2759"/>
<proteinExistence type="predicted"/>
<sequence length="294" mass="33525">MTFRWVQVIQLVLVSSVCAYETSEEYLRKAMHELQGIQTPLYPNYPFFAGKRYSRTANILQVQQDIRPGYPPKKSEPEVNQYYPQMPLPMPVVVSDQTNMPELPLGFTKNELAMMYNQALQSGNAINLPGLKNSLESGQIPTVVGNHLHIPDSSQQQQQQFAYYFYPLKSFMDTLQSNNGYKTINNLTPQQSVQESQKQIIINPLFMAISSFVGMALVFMFGVIALPRILGEFRSRVVHDELLDLTTTVNAAIDKYELTTTRPKTPFGEAMVGIKTRPVQRVKRKKIQRNRTVI</sequence>
<comment type="caution">
    <text evidence="3">The sequence shown here is derived from an EMBL/GenBank/DDBJ whole genome shotgun (WGS) entry which is preliminary data.</text>
</comment>
<dbReference type="Proteomes" id="UP000729913">
    <property type="component" value="Unassembled WGS sequence"/>
</dbReference>
<keyword evidence="1" id="KW-0472">Membrane</keyword>
<evidence type="ECO:0000256" key="2">
    <source>
        <dbReference type="SAM" id="SignalP"/>
    </source>
</evidence>
<feature type="transmembrane region" description="Helical" evidence="1">
    <location>
        <begin position="205"/>
        <end position="226"/>
    </location>
</feature>
<keyword evidence="1" id="KW-0812">Transmembrane</keyword>
<protein>
    <submittedName>
        <fullName evidence="3">Uncharacterized protein</fullName>
    </submittedName>
</protein>
<keyword evidence="4" id="KW-1185">Reference proteome</keyword>
<reference evidence="3" key="1">
    <citation type="submission" date="2020-03" db="EMBL/GenBank/DDBJ databases">
        <authorList>
            <person name="Chebbi M.A."/>
            <person name="Drezen J.M."/>
        </authorList>
    </citation>
    <scope>NUCLEOTIDE SEQUENCE</scope>
    <source>
        <tissue evidence="3">Whole body</tissue>
    </source>
</reference>
<feature type="signal peptide" evidence="2">
    <location>
        <begin position="1"/>
        <end position="19"/>
    </location>
</feature>
<organism evidence="3 4">
    <name type="scientific">Cotesia typhae</name>
    <dbReference type="NCBI Taxonomy" id="2053667"/>
    <lineage>
        <taxon>Eukaryota</taxon>
        <taxon>Metazoa</taxon>
        <taxon>Ecdysozoa</taxon>
        <taxon>Arthropoda</taxon>
        <taxon>Hexapoda</taxon>
        <taxon>Insecta</taxon>
        <taxon>Pterygota</taxon>
        <taxon>Neoptera</taxon>
        <taxon>Endopterygota</taxon>
        <taxon>Hymenoptera</taxon>
        <taxon>Apocrita</taxon>
        <taxon>Ichneumonoidea</taxon>
        <taxon>Braconidae</taxon>
        <taxon>Microgastrinae</taxon>
        <taxon>Cotesia</taxon>
    </lineage>
</organism>
<name>A0A8J5QZT2_9HYME</name>
<keyword evidence="1" id="KW-1133">Transmembrane helix</keyword>
<gene>
    <name evidence="3" type="ORF">G9C98_006897</name>
</gene>
<reference evidence="3" key="2">
    <citation type="submission" date="2021-04" db="EMBL/GenBank/DDBJ databases">
        <title>Genome-wide patterns of bracovirus chromosomal integration into multiple host tissues during parasitism.</title>
        <authorList>
            <person name="Chebbi M.A.C."/>
        </authorList>
    </citation>
    <scope>NUCLEOTIDE SEQUENCE</scope>
    <source>
        <tissue evidence="3">Whole body</tissue>
    </source>
</reference>
<evidence type="ECO:0000313" key="3">
    <source>
        <dbReference type="EMBL" id="KAG8035451.1"/>
    </source>
</evidence>
<feature type="chain" id="PRO_5035313648" evidence="2">
    <location>
        <begin position="20"/>
        <end position="294"/>
    </location>
</feature>
<keyword evidence="2" id="KW-0732">Signal</keyword>
<dbReference type="EMBL" id="JAAOIC020000060">
    <property type="protein sequence ID" value="KAG8035451.1"/>
    <property type="molecule type" value="Genomic_DNA"/>
</dbReference>
<evidence type="ECO:0000256" key="1">
    <source>
        <dbReference type="SAM" id="Phobius"/>
    </source>
</evidence>
<evidence type="ECO:0000313" key="4">
    <source>
        <dbReference type="Proteomes" id="UP000729913"/>
    </source>
</evidence>
<accession>A0A8J5QZT2</accession>
<dbReference type="AlphaFoldDB" id="A0A8J5QZT2"/>